<accession>A0A558CPR7</accession>
<dbReference type="AlphaFoldDB" id="A0A558CPR7"/>
<dbReference type="SUPFAM" id="SSF53474">
    <property type="entry name" value="alpha/beta-Hydrolases"/>
    <property type="match status" value="1"/>
</dbReference>
<sequence>MRIPRMLSTLFTLGATTALALSAVTATPAAAEERAELPVVYSSAAALAYAAAHPDTPPPGANDWSCKPSSAHPRPVVLVHGTLENMTFNWFALSPLLANAGYCVFALNYGQVEGIHLGVPGASKTAGVGPIQNSAAELGTFVDKVLTATGASQVDMIGHSQGGTMPRYYLKYLGGAPKVGTLIGLSPGNHGSTALGLAKLPGAPELLGLLLGTAIQQQVAGSPFITDLNEGGETQPGVHYTVIQSQWDEIATPYTTAFLNGAGVDNILLQDHCPLVGADHLSIPFDSIAARWVLNALDPAHATTPPCYPTLPFNGA</sequence>
<feature type="chain" id="PRO_5022198736" evidence="1">
    <location>
        <begin position="32"/>
        <end position="316"/>
    </location>
</feature>
<dbReference type="Pfam" id="PF01674">
    <property type="entry name" value="Lipase_2"/>
    <property type="match status" value="1"/>
</dbReference>
<reference evidence="2 3" key="1">
    <citation type="submission" date="2019-07" db="EMBL/GenBank/DDBJ databases">
        <authorList>
            <person name="Duangmal K."/>
            <person name="Teo W.F.A."/>
        </authorList>
    </citation>
    <scope>NUCLEOTIDE SEQUENCE [LARGE SCALE GENOMIC DNA]</scope>
    <source>
        <strain evidence="2 3">TBRC 6029</strain>
    </source>
</reference>
<proteinExistence type="predicted"/>
<dbReference type="GO" id="GO:0016042">
    <property type="term" value="P:lipid catabolic process"/>
    <property type="evidence" value="ECO:0007669"/>
    <property type="project" value="InterPro"/>
</dbReference>
<keyword evidence="1" id="KW-0732">Signal</keyword>
<gene>
    <name evidence="2" type="ORF">FNH05_15515</name>
</gene>
<feature type="signal peptide" evidence="1">
    <location>
        <begin position="1"/>
        <end position="31"/>
    </location>
</feature>
<keyword evidence="3" id="KW-1185">Reference proteome</keyword>
<evidence type="ECO:0000256" key="1">
    <source>
        <dbReference type="SAM" id="SignalP"/>
    </source>
</evidence>
<evidence type="ECO:0000313" key="3">
    <source>
        <dbReference type="Proteomes" id="UP000320011"/>
    </source>
</evidence>
<dbReference type="OrthoDB" id="8871309at2"/>
<name>A0A558CPR7_9PSEU</name>
<comment type="caution">
    <text evidence="2">The sequence shown here is derived from an EMBL/GenBank/DDBJ whole genome shotgun (WGS) entry which is preliminary data.</text>
</comment>
<reference evidence="2 3" key="2">
    <citation type="submission" date="2019-08" db="EMBL/GenBank/DDBJ databases">
        <title>Amycolatopsis acidicola sp. nov., isolated from peat swamp forest soil.</title>
        <authorList>
            <person name="Srisuk N."/>
        </authorList>
    </citation>
    <scope>NUCLEOTIDE SEQUENCE [LARGE SCALE GENOMIC DNA]</scope>
    <source>
        <strain evidence="2 3">TBRC 6029</strain>
    </source>
</reference>
<dbReference type="Gene3D" id="3.40.50.1820">
    <property type="entry name" value="alpha/beta hydrolase"/>
    <property type="match status" value="1"/>
</dbReference>
<dbReference type="InterPro" id="IPR029058">
    <property type="entry name" value="AB_hydrolase_fold"/>
</dbReference>
<dbReference type="InterPro" id="IPR002918">
    <property type="entry name" value="Lipase_EstA/Esterase_EstB"/>
</dbReference>
<evidence type="ECO:0000313" key="2">
    <source>
        <dbReference type="EMBL" id="TVT50652.1"/>
    </source>
</evidence>
<protein>
    <submittedName>
        <fullName evidence="2">Alpha/beta fold hydrolase</fullName>
    </submittedName>
</protein>
<dbReference type="PANTHER" id="PTHR32015:SF1">
    <property type="entry name" value="LIPASE"/>
    <property type="match status" value="1"/>
</dbReference>
<dbReference type="GO" id="GO:0016298">
    <property type="term" value="F:lipase activity"/>
    <property type="evidence" value="ECO:0007669"/>
    <property type="project" value="TreeGrafter"/>
</dbReference>
<organism evidence="2 3">
    <name type="scientific">Amycolatopsis rhizosphaerae</name>
    <dbReference type="NCBI Taxonomy" id="2053003"/>
    <lineage>
        <taxon>Bacteria</taxon>
        <taxon>Bacillati</taxon>
        <taxon>Actinomycetota</taxon>
        <taxon>Actinomycetes</taxon>
        <taxon>Pseudonocardiales</taxon>
        <taxon>Pseudonocardiaceae</taxon>
        <taxon>Amycolatopsis</taxon>
    </lineage>
</organism>
<dbReference type="PANTHER" id="PTHR32015">
    <property type="entry name" value="FASTING INDUCED LIPASE"/>
    <property type="match status" value="1"/>
</dbReference>
<dbReference type="RefSeq" id="WP_144588787.1">
    <property type="nucleotide sequence ID" value="NZ_VJWX01000134.1"/>
</dbReference>
<keyword evidence="2" id="KW-0378">Hydrolase</keyword>
<dbReference type="EMBL" id="VJWX01000134">
    <property type="protein sequence ID" value="TVT50652.1"/>
    <property type="molecule type" value="Genomic_DNA"/>
</dbReference>
<dbReference type="Proteomes" id="UP000320011">
    <property type="component" value="Unassembled WGS sequence"/>
</dbReference>